<name>X1UGI3_9ZZZZ</name>
<comment type="caution">
    <text evidence="1">The sequence shown here is derived from an EMBL/GenBank/DDBJ whole genome shotgun (WGS) entry which is preliminary data.</text>
</comment>
<reference evidence="1" key="1">
    <citation type="journal article" date="2014" name="Front. Microbiol.">
        <title>High frequency of phylogenetically diverse reductive dehalogenase-homologous genes in deep subseafloor sedimentary metagenomes.</title>
        <authorList>
            <person name="Kawai M."/>
            <person name="Futagami T."/>
            <person name="Toyoda A."/>
            <person name="Takaki Y."/>
            <person name="Nishi S."/>
            <person name="Hori S."/>
            <person name="Arai W."/>
            <person name="Tsubouchi T."/>
            <person name="Morono Y."/>
            <person name="Uchiyama I."/>
            <person name="Ito T."/>
            <person name="Fujiyama A."/>
            <person name="Inagaki F."/>
            <person name="Takami H."/>
        </authorList>
    </citation>
    <scope>NUCLEOTIDE SEQUENCE</scope>
    <source>
        <strain evidence="1">Expedition CK06-06</strain>
    </source>
</reference>
<proteinExistence type="predicted"/>
<accession>X1UGI3</accession>
<organism evidence="1">
    <name type="scientific">marine sediment metagenome</name>
    <dbReference type="NCBI Taxonomy" id="412755"/>
    <lineage>
        <taxon>unclassified sequences</taxon>
        <taxon>metagenomes</taxon>
        <taxon>ecological metagenomes</taxon>
    </lineage>
</organism>
<gene>
    <name evidence="1" type="ORF">S12H4_63209</name>
</gene>
<feature type="non-terminal residue" evidence="1">
    <location>
        <position position="1"/>
    </location>
</feature>
<dbReference type="AlphaFoldDB" id="X1UGI3"/>
<protein>
    <submittedName>
        <fullName evidence="1">Uncharacterized protein</fullName>
    </submittedName>
</protein>
<sequence>WGTSSAGTVSKFTFAYVTTRRNDPGPVTVRFYEDTNSIICTGTFLAEWVF</sequence>
<evidence type="ECO:0000313" key="1">
    <source>
        <dbReference type="EMBL" id="GAJ16644.1"/>
    </source>
</evidence>
<feature type="non-terminal residue" evidence="1">
    <location>
        <position position="50"/>
    </location>
</feature>
<dbReference type="EMBL" id="BARW01042846">
    <property type="protein sequence ID" value="GAJ16644.1"/>
    <property type="molecule type" value="Genomic_DNA"/>
</dbReference>